<evidence type="ECO:0000256" key="6">
    <source>
        <dbReference type="SAM" id="Phobius"/>
    </source>
</evidence>
<dbReference type="PANTHER" id="PTHR11062:SF282">
    <property type="entry name" value="XYLOGLUCAN GALACTOSYLTRANSFERASE GT11-RELATED"/>
    <property type="match status" value="1"/>
</dbReference>
<evidence type="ECO:0000256" key="2">
    <source>
        <dbReference type="ARBA" id="ARBA00010271"/>
    </source>
</evidence>
<dbReference type="AlphaFoldDB" id="A0AAV3NWL3"/>
<evidence type="ECO:0000313" key="8">
    <source>
        <dbReference type="EMBL" id="GAA0142821.1"/>
    </source>
</evidence>
<keyword evidence="6" id="KW-1133">Transmembrane helix</keyword>
<evidence type="ECO:0000259" key="7">
    <source>
        <dbReference type="Pfam" id="PF03016"/>
    </source>
</evidence>
<evidence type="ECO:0000256" key="5">
    <source>
        <dbReference type="ARBA" id="ARBA00023034"/>
    </source>
</evidence>
<dbReference type="Proteomes" id="UP001454036">
    <property type="component" value="Unassembled WGS sequence"/>
</dbReference>
<comment type="subcellular location">
    <subcellularLocation>
        <location evidence="1">Golgi apparatus membrane</location>
        <topology evidence="1">Single-pass type II membrane protein</topology>
    </subcellularLocation>
</comment>
<reference evidence="8 9" key="1">
    <citation type="submission" date="2024-01" db="EMBL/GenBank/DDBJ databases">
        <title>The complete chloroplast genome sequence of Lithospermum erythrorhizon: insights into the phylogenetic relationship among Boraginaceae species and the maternal lineages of purple gromwells.</title>
        <authorList>
            <person name="Okada T."/>
            <person name="Watanabe K."/>
        </authorList>
    </citation>
    <scope>NUCLEOTIDE SEQUENCE [LARGE SCALE GENOMIC DNA]</scope>
</reference>
<name>A0AAV3NWL3_LITER</name>
<evidence type="ECO:0000256" key="3">
    <source>
        <dbReference type="ARBA" id="ARBA00022676"/>
    </source>
</evidence>
<sequence>MDNLIPTTMLRKKIWLVFFAMFVFWYLLLYGAGWESLKPSSHNQENILKVSSDTHQDEDGFSKIDMVSTDESRNASNVSDNDQNPSVYVFDPNETKKSCEGRYIYVHELPSRFNNDLLQQCKSLSKWENMCKYLANSGLGPDLGNPQRLFLSSGWYETNQFSLEVIFHNKMKQYECLTDDSSKAAGIFVPYYPGLDVARYLFSSYNMSVRDAASLDLVKWLREKPEWKSLWGRDHFMVAGRISWDFRRVVDEDSAWGNKLMLLPETQNMTMLTIESSPWNKNDFAIPYPTYFHPAKDDDVLQWQNKMRRTKRRVLFSFVGGARPKMERSIRGEIMDQCVASRRKCRLLQCQEKSNKCLRPAYVMKNFQISDFCLQPSGDSFTRRSTFDSILAGCIPVFFSPGSAYVQYLWHLPKEYTKYSVLISEEDVKAKKVNIENVLSRIPKSKVAAMREEVIKLIPKVVYADPRFILERVEDAFDLTVNGVLERVNGFRKEIREGKSISLSFDEESSWKYYTFGLTGKHEWDHFFLRTKNRTW</sequence>
<evidence type="ECO:0000256" key="4">
    <source>
        <dbReference type="ARBA" id="ARBA00022968"/>
    </source>
</evidence>
<keyword evidence="5" id="KW-0333">Golgi apparatus</keyword>
<keyword evidence="6" id="KW-0472">Membrane</keyword>
<dbReference type="EMBL" id="BAABME010015759">
    <property type="protein sequence ID" value="GAA0142821.1"/>
    <property type="molecule type" value="Genomic_DNA"/>
</dbReference>
<comment type="similarity">
    <text evidence="2">Belongs to the glycosyltransferase 47 family.</text>
</comment>
<feature type="transmembrane region" description="Helical" evidence="6">
    <location>
        <begin position="14"/>
        <end position="34"/>
    </location>
</feature>
<dbReference type="GO" id="GO:0000139">
    <property type="term" value="C:Golgi membrane"/>
    <property type="evidence" value="ECO:0007669"/>
    <property type="project" value="UniProtKB-SubCell"/>
</dbReference>
<feature type="domain" description="Exostosin GT47" evidence="7">
    <location>
        <begin position="99"/>
        <end position="437"/>
    </location>
</feature>
<organism evidence="8 9">
    <name type="scientific">Lithospermum erythrorhizon</name>
    <name type="common">Purple gromwell</name>
    <name type="synonym">Lithospermum officinale var. erythrorhizon</name>
    <dbReference type="NCBI Taxonomy" id="34254"/>
    <lineage>
        <taxon>Eukaryota</taxon>
        <taxon>Viridiplantae</taxon>
        <taxon>Streptophyta</taxon>
        <taxon>Embryophyta</taxon>
        <taxon>Tracheophyta</taxon>
        <taxon>Spermatophyta</taxon>
        <taxon>Magnoliopsida</taxon>
        <taxon>eudicotyledons</taxon>
        <taxon>Gunneridae</taxon>
        <taxon>Pentapetalae</taxon>
        <taxon>asterids</taxon>
        <taxon>lamiids</taxon>
        <taxon>Boraginales</taxon>
        <taxon>Boraginaceae</taxon>
        <taxon>Boraginoideae</taxon>
        <taxon>Lithospermeae</taxon>
        <taxon>Lithospermum</taxon>
    </lineage>
</organism>
<keyword evidence="6" id="KW-0812">Transmembrane</keyword>
<evidence type="ECO:0000313" key="9">
    <source>
        <dbReference type="Proteomes" id="UP001454036"/>
    </source>
</evidence>
<keyword evidence="9" id="KW-1185">Reference proteome</keyword>
<keyword evidence="3" id="KW-0328">Glycosyltransferase</keyword>
<dbReference type="GO" id="GO:0016757">
    <property type="term" value="F:glycosyltransferase activity"/>
    <property type="evidence" value="ECO:0007669"/>
    <property type="project" value="UniProtKB-KW"/>
</dbReference>
<gene>
    <name evidence="8" type="ORF">LIER_35640</name>
</gene>
<dbReference type="InterPro" id="IPR004263">
    <property type="entry name" value="Exostosin"/>
</dbReference>
<accession>A0AAV3NWL3</accession>
<dbReference type="Pfam" id="PF03016">
    <property type="entry name" value="Exostosin_GT47"/>
    <property type="match status" value="1"/>
</dbReference>
<keyword evidence="3" id="KW-0808">Transferase</keyword>
<evidence type="ECO:0000256" key="1">
    <source>
        <dbReference type="ARBA" id="ARBA00004323"/>
    </source>
</evidence>
<keyword evidence="4" id="KW-0735">Signal-anchor</keyword>
<dbReference type="InterPro" id="IPR040911">
    <property type="entry name" value="Exostosin_GT47"/>
</dbReference>
<proteinExistence type="inferred from homology"/>
<dbReference type="PANTHER" id="PTHR11062">
    <property type="entry name" value="EXOSTOSIN HEPARAN SULFATE GLYCOSYLTRANSFERASE -RELATED"/>
    <property type="match status" value="1"/>
</dbReference>
<protein>
    <submittedName>
        <fullName evidence="8">Glycosyltransferase</fullName>
    </submittedName>
</protein>
<comment type="caution">
    <text evidence="8">The sequence shown here is derived from an EMBL/GenBank/DDBJ whole genome shotgun (WGS) entry which is preliminary data.</text>
</comment>